<sequence length="53" mass="6063">MRSIEDQTDEELHDQMQTLLHAVATRSSTDWEGDRQRLGAVTTELESRGYKIG</sequence>
<keyword evidence="2" id="KW-1185">Reference proteome</keyword>
<gene>
    <name evidence="1" type="ORF">H4W30_007534</name>
</gene>
<evidence type="ECO:0000313" key="1">
    <source>
        <dbReference type="EMBL" id="MBE1580453.1"/>
    </source>
</evidence>
<comment type="caution">
    <text evidence="1">The sequence shown here is derived from an EMBL/GenBank/DDBJ whole genome shotgun (WGS) entry which is preliminary data.</text>
</comment>
<dbReference type="Proteomes" id="UP000656548">
    <property type="component" value="Unassembled WGS sequence"/>
</dbReference>
<evidence type="ECO:0000313" key="2">
    <source>
        <dbReference type="Proteomes" id="UP000656548"/>
    </source>
</evidence>
<proteinExistence type="predicted"/>
<accession>A0ABR9LJR8</accession>
<reference evidence="1 2" key="1">
    <citation type="submission" date="2020-10" db="EMBL/GenBank/DDBJ databases">
        <title>Sequencing the genomes of 1000 actinobacteria strains.</title>
        <authorList>
            <person name="Klenk H.-P."/>
        </authorList>
    </citation>
    <scope>NUCLEOTIDE SEQUENCE [LARGE SCALE GENOMIC DNA]</scope>
    <source>
        <strain evidence="1 2">DSM 46661</strain>
    </source>
</reference>
<dbReference type="EMBL" id="JADBEJ010000006">
    <property type="protein sequence ID" value="MBE1580453.1"/>
    <property type="molecule type" value="Genomic_DNA"/>
</dbReference>
<protein>
    <submittedName>
        <fullName evidence="1">Uncharacterized protein</fullName>
    </submittedName>
</protein>
<name>A0ABR9LJR8_9PSEU</name>
<organism evidence="1 2">
    <name type="scientific">Amycolatopsis roodepoortensis</name>
    <dbReference type="NCBI Taxonomy" id="700274"/>
    <lineage>
        <taxon>Bacteria</taxon>
        <taxon>Bacillati</taxon>
        <taxon>Actinomycetota</taxon>
        <taxon>Actinomycetes</taxon>
        <taxon>Pseudonocardiales</taxon>
        <taxon>Pseudonocardiaceae</taxon>
        <taxon>Amycolatopsis</taxon>
    </lineage>
</organism>
<dbReference type="RefSeq" id="WP_192747013.1">
    <property type="nucleotide sequence ID" value="NZ_JADBEJ010000006.1"/>
</dbReference>